<proteinExistence type="inferred from homology"/>
<dbReference type="OrthoDB" id="9804774at2"/>
<dbReference type="Proteomes" id="UP000011859">
    <property type="component" value="Chromosome"/>
</dbReference>
<dbReference type="PRINTS" id="PR00080">
    <property type="entry name" value="SDRFAMILY"/>
</dbReference>
<feature type="active site" description="Proton acceptor" evidence="10">
    <location>
        <position position="154"/>
    </location>
</feature>
<keyword evidence="4 12" id="KW-0444">Lipid biosynthesis</keyword>
<evidence type="ECO:0000256" key="12">
    <source>
        <dbReference type="RuleBase" id="RU366074"/>
    </source>
</evidence>
<keyword evidence="7 12" id="KW-0560">Oxidoreductase</keyword>
<dbReference type="AlphaFoldDB" id="M4ND37"/>
<evidence type="ECO:0000256" key="11">
    <source>
        <dbReference type="PIRSR" id="PIRSR611284-2"/>
    </source>
</evidence>
<dbReference type="EMBL" id="CP003470">
    <property type="protein sequence ID" value="AGG88594.1"/>
    <property type="molecule type" value="Genomic_DNA"/>
</dbReference>
<dbReference type="HOGENOM" id="CLU_010194_1_3_6"/>
<dbReference type="NCBIfam" id="NF009466">
    <property type="entry name" value="PRK12826.1-2"/>
    <property type="match status" value="1"/>
</dbReference>
<dbReference type="GO" id="GO:0030497">
    <property type="term" value="P:fatty acid elongation"/>
    <property type="evidence" value="ECO:0007669"/>
    <property type="project" value="UniProtKB-ARBA"/>
</dbReference>
<dbReference type="NCBIfam" id="NF004197">
    <property type="entry name" value="PRK05653.1-1"/>
    <property type="match status" value="1"/>
</dbReference>
<feature type="binding site" evidence="11">
    <location>
        <position position="89"/>
    </location>
    <ligand>
        <name>NADP(+)</name>
        <dbReference type="ChEBI" id="CHEBI:58349"/>
    </ligand>
</feature>
<accession>M4ND37</accession>
<dbReference type="GO" id="GO:0004316">
    <property type="term" value="F:3-oxoacyl-[acyl-carrier-protein] reductase (NADPH) activity"/>
    <property type="evidence" value="ECO:0007669"/>
    <property type="project" value="UniProtKB-UniRule"/>
</dbReference>
<dbReference type="PROSITE" id="PS00061">
    <property type="entry name" value="ADH_SHORT"/>
    <property type="match status" value="1"/>
</dbReference>
<reference evidence="14 15" key="1">
    <citation type="submission" date="2012-04" db="EMBL/GenBank/DDBJ databases">
        <title>Complete genome of Rhodanobacter sp. 2APBS1.</title>
        <authorList>
            <consortium name="US DOE Joint Genome Institute"/>
            <person name="Huntemann M."/>
            <person name="Wei C.-L."/>
            <person name="Han J."/>
            <person name="Detter J.C."/>
            <person name="Han C."/>
            <person name="Tapia R."/>
            <person name="Munk A.C.C."/>
            <person name="Chen A."/>
            <person name="Krypides N."/>
            <person name="Mavromatis K."/>
            <person name="Markowitz V."/>
            <person name="Szeto E."/>
            <person name="Ivanova N."/>
            <person name="Mikhailova N."/>
            <person name="Ovchinnikova G."/>
            <person name="Pagani I."/>
            <person name="Pati A."/>
            <person name="Goodwin L."/>
            <person name="Peters L."/>
            <person name="Pitluck S."/>
            <person name="Woyke T."/>
            <person name="Prakash O."/>
            <person name="Elkins J."/>
            <person name="Brown S."/>
            <person name="Palumbo A."/>
            <person name="Hemme C."/>
            <person name="Zhou J."/>
            <person name="Watson D."/>
            <person name="Jardine P."/>
            <person name="Kostka J."/>
            <person name="Green S."/>
        </authorList>
    </citation>
    <scope>NUCLEOTIDE SEQUENCE [LARGE SCALE GENOMIC DNA]</scope>
    <source>
        <strain evidence="14 15">2APBS1</strain>
    </source>
</reference>
<feature type="binding site" evidence="11">
    <location>
        <position position="39"/>
    </location>
    <ligand>
        <name>NADP(+)</name>
        <dbReference type="ChEBI" id="CHEBI:58349"/>
    </ligand>
</feature>
<dbReference type="Gene3D" id="3.40.50.720">
    <property type="entry name" value="NAD(P)-binding Rossmann-like Domain"/>
    <property type="match status" value="1"/>
</dbReference>
<keyword evidence="8 12" id="KW-0443">Lipid metabolism</keyword>
<keyword evidence="5 12" id="KW-0276">Fatty acid metabolism</keyword>
<dbReference type="STRING" id="666685.R2APBS1_1448"/>
<dbReference type="InterPro" id="IPR011284">
    <property type="entry name" value="3oxo_ACP_reduc"/>
</dbReference>
<feature type="binding site" evidence="11">
    <location>
        <begin position="154"/>
        <end position="158"/>
    </location>
    <ligand>
        <name>NADP(+)</name>
        <dbReference type="ChEBI" id="CHEBI:58349"/>
    </ligand>
</feature>
<sequence length="247" mass="25192">MSKPLQGEIALVTGASRGIGAAIADELAALGATVIGTATSEGGAAAIGVRLAAHGGHGRVLNVTDGAAVEGLIDGIAKEFGAVSILVNNAGITRDQLLLRMKDEDWQTIIDTNLTSVYRTSKAVLRGMMKARKGRIISIASVIGLTGNPGQSNYAAAKAGIIAFSKSLAREIGSRGITVNVVAPGFIDTDMTRALPEESKQALLGQIALGRLGEAVDIAKAVGFLASPAAAYITGETLHVNGGMYMP</sequence>
<dbReference type="UniPathway" id="UPA00094"/>
<comment type="subunit">
    <text evidence="12">Homotetramer.</text>
</comment>
<dbReference type="InterPro" id="IPR036291">
    <property type="entry name" value="NAD(P)-bd_dom_sf"/>
</dbReference>
<evidence type="ECO:0000256" key="4">
    <source>
        <dbReference type="ARBA" id="ARBA00022516"/>
    </source>
</evidence>
<evidence type="ECO:0000256" key="6">
    <source>
        <dbReference type="ARBA" id="ARBA00022857"/>
    </source>
</evidence>
<dbReference type="NCBIfam" id="TIGR01830">
    <property type="entry name" value="3oxo_ACP_reduc"/>
    <property type="match status" value="1"/>
</dbReference>
<evidence type="ECO:0000313" key="14">
    <source>
        <dbReference type="EMBL" id="AGG88594.1"/>
    </source>
</evidence>
<comment type="function">
    <text evidence="1 12">Catalyzes the NADPH-dependent reduction of beta-ketoacyl-ACP substrates to beta-hydroxyacyl-ACP products, the first reductive step in the elongation cycle of fatty acid biosynthesis.</text>
</comment>
<evidence type="ECO:0000256" key="1">
    <source>
        <dbReference type="ARBA" id="ARBA00002607"/>
    </source>
</evidence>
<evidence type="ECO:0000256" key="10">
    <source>
        <dbReference type="PIRSR" id="PIRSR611284-1"/>
    </source>
</evidence>
<dbReference type="EC" id="1.1.1.100" evidence="12"/>
<dbReference type="eggNOG" id="COG1028">
    <property type="taxonomic scope" value="Bacteria"/>
</dbReference>
<evidence type="ECO:0000256" key="3">
    <source>
        <dbReference type="ARBA" id="ARBA00006484"/>
    </source>
</evidence>
<dbReference type="SUPFAM" id="SSF51735">
    <property type="entry name" value="NAD(P)-binding Rossmann-fold domains"/>
    <property type="match status" value="1"/>
</dbReference>
<dbReference type="InterPro" id="IPR002347">
    <property type="entry name" value="SDR_fam"/>
</dbReference>
<organism evidence="14 15">
    <name type="scientific">Rhodanobacter denitrificans</name>
    <dbReference type="NCBI Taxonomy" id="666685"/>
    <lineage>
        <taxon>Bacteria</taxon>
        <taxon>Pseudomonadati</taxon>
        <taxon>Pseudomonadota</taxon>
        <taxon>Gammaproteobacteria</taxon>
        <taxon>Lysobacterales</taxon>
        <taxon>Rhodanobacteraceae</taxon>
        <taxon>Rhodanobacter</taxon>
    </lineage>
</organism>
<feature type="binding site" evidence="11">
    <location>
        <position position="187"/>
    </location>
    <ligand>
        <name>NADP(+)</name>
        <dbReference type="ChEBI" id="CHEBI:58349"/>
    </ligand>
</feature>
<comment type="pathway">
    <text evidence="2 12">Lipid metabolism; fatty acid biosynthesis.</text>
</comment>
<evidence type="ECO:0000256" key="5">
    <source>
        <dbReference type="ARBA" id="ARBA00022832"/>
    </source>
</evidence>
<protein>
    <recommendedName>
        <fullName evidence="12">3-oxoacyl-[acyl-carrier-protein] reductase</fullName>
        <ecNumber evidence="12">1.1.1.100</ecNumber>
    </recommendedName>
</protein>
<keyword evidence="6 11" id="KW-0521">NADP</keyword>
<dbReference type="InterPro" id="IPR020904">
    <property type="entry name" value="Sc_DH/Rdtase_CS"/>
</dbReference>
<dbReference type="GO" id="GO:0051287">
    <property type="term" value="F:NAD binding"/>
    <property type="evidence" value="ECO:0007669"/>
    <property type="project" value="UniProtKB-UniRule"/>
</dbReference>
<keyword evidence="9 12" id="KW-0275">Fatty acid biosynthesis</keyword>
<evidence type="ECO:0000313" key="15">
    <source>
        <dbReference type="Proteomes" id="UP000011859"/>
    </source>
</evidence>
<evidence type="ECO:0000256" key="2">
    <source>
        <dbReference type="ARBA" id="ARBA00005194"/>
    </source>
</evidence>
<dbReference type="PRINTS" id="PR00081">
    <property type="entry name" value="GDHRDH"/>
</dbReference>
<gene>
    <name evidence="14" type="ORF">R2APBS1_1448</name>
</gene>
<dbReference type="InterPro" id="IPR050259">
    <property type="entry name" value="SDR"/>
</dbReference>
<dbReference type="FunFam" id="3.40.50.720:FF:000037">
    <property type="entry name" value="3-oxoacyl-[acyl-carrier-protein] reductase FabG"/>
    <property type="match status" value="1"/>
</dbReference>
<dbReference type="PANTHER" id="PTHR42879:SF2">
    <property type="entry name" value="3-OXOACYL-[ACYL-CARRIER-PROTEIN] REDUCTASE FABG"/>
    <property type="match status" value="1"/>
</dbReference>
<dbReference type="InterPro" id="IPR057326">
    <property type="entry name" value="KR_dom"/>
</dbReference>
<evidence type="ECO:0000256" key="8">
    <source>
        <dbReference type="ARBA" id="ARBA00023098"/>
    </source>
</evidence>
<dbReference type="KEGG" id="rhd:R2APBS1_1448"/>
<feature type="binding site" evidence="11">
    <location>
        <begin position="62"/>
        <end position="63"/>
    </location>
    <ligand>
        <name>NADP(+)</name>
        <dbReference type="ChEBI" id="CHEBI:58349"/>
    </ligand>
</feature>
<dbReference type="RefSeq" id="WP_015447404.1">
    <property type="nucleotide sequence ID" value="NC_020541.1"/>
</dbReference>
<comment type="catalytic activity">
    <reaction evidence="12">
        <text>a (3R)-hydroxyacyl-[ACP] + NADP(+) = a 3-oxoacyl-[ACP] + NADPH + H(+)</text>
        <dbReference type="Rhea" id="RHEA:17397"/>
        <dbReference type="Rhea" id="RHEA-COMP:9916"/>
        <dbReference type="Rhea" id="RHEA-COMP:9945"/>
        <dbReference type="ChEBI" id="CHEBI:15378"/>
        <dbReference type="ChEBI" id="CHEBI:57783"/>
        <dbReference type="ChEBI" id="CHEBI:58349"/>
        <dbReference type="ChEBI" id="CHEBI:78776"/>
        <dbReference type="ChEBI" id="CHEBI:78827"/>
        <dbReference type="EC" id="1.1.1.100"/>
    </reaction>
</comment>
<comment type="similarity">
    <text evidence="3 12">Belongs to the short-chain dehydrogenases/reductases (SDR) family.</text>
</comment>
<evidence type="ECO:0000259" key="13">
    <source>
        <dbReference type="SMART" id="SM00822"/>
    </source>
</evidence>
<feature type="domain" description="Ketoreductase" evidence="13">
    <location>
        <begin position="8"/>
        <end position="190"/>
    </location>
</feature>
<keyword evidence="15" id="KW-1185">Reference proteome</keyword>
<name>M4ND37_9GAMM</name>
<feature type="binding site" evidence="11">
    <location>
        <begin position="14"/>
        <end position="17"/>
    </location>
    <ligand>
        <name>NADP(+)</name>
        <dbReference type="ChEBI" id="CHEBI:58349"/>
    </ligand>
</feature>
<dbReference type="PANTHER" id="PTHR42879">
    <property type="entry name" value="3-OXOACYL-(ACYL-CARRIER-PROTEIN) REDUCTASE"/>
    <property type="match status" value="1"/>
</dbReference>
<dbReference type="Pfam" id="PF13561">
    <property type="entry name" value="adh_short_C2"/>
    <property type="match status" value="1"/>
</dbReference>
<dbReference type="SMART" id="SM00822">
    <property type="entry name" value="PKS_KR"/>
    <property type="match status" value="1"/>
</dbReference>
<evidence type="ECO:0000256" key="7">
    <source>
        <dbReference type="ARBA" id="ARBA00023002"/>
    </source>
</evidence>
<dbReference type="CDD" id="cd05333">
    <property type="entry name" value="BKR_SDR_c"/>
    <property type="match status" value="1"/>
</dbReference>
<evidence type="ECO:0000256" key="9">
    <source>
        <dbReference type="ARBA" id="ARBA00023160"/>
    </source>
</evidence>